<dbReference type="Pfam" id="PF00271">
    <property type="entry name" value="Helicase_C"/>
    <property type="match status" value="1"/>
</dbReference>
<feature type="domain" description="Helicase ATP-binding" evidence="5">
    <location>
        <begin position="115"/>
        <end position="254"/>
    </location>
</feature>
<evidence type="ECO:0000256" key="3">
    <source>
        <dbReference type="ARBA" id="ARBA00022806"/>
    </source>
</evidence>
<dbReference type="PROSITE" id="PS51192">
    <property type="entry name" value="HELICASE_ATP_BIND_1"/>
    <property type="match status" value="1"/>
</dbReference>
<keyword evidence="2" id="KW-0378">Hydrolase</keyword>
<dbReference type="GO" id="GO:0003676">
    <property type="term" value="F:nucleic acid binding"/>
    <property type="evidence" value="ECO:0007669"/>
    <property type="project" value="InterPro"/>
</dbReference>
<dbReference type="GO" id="GO:0004386">
    <property type="term" value="F:helicase activity"/>
    <property type="evidence" value="ECO:0007669"/>
    <property type="project" value="UniProtKB-KW"/>
</dbReference>
<dbReference type="SMART" id="SM00487">
    <property type="entry name" value="DEXDc"/>
    <property type="match status" value="1"/>
</dbReference>
<dbReference type="InterPro" id="IPR014001">
    <property type="entry name" value="Helicase_ATP-bd"/>
</dbReference>
<dbReference type="EMBL" id="QETA01000002">
    <property type="protein sequence ID" value="PWF24025.1"/>
    <property type="molecule type" value="Genomic_DNA"/>
</dbReference>
<keyword evidence="1" id="KW-0547">Nucleotide-binding</keyword>
<evidence type="ECO:0000259" key="5">
    <source>
        <dbReference type="PROSITE" id="PS51192"/>
    </source>
</evidence>
<dbReference type="PANTHER" id="PTHR47961">
    <property type="entry name" value="DNA POLYMERASE THETA, PUTATIVE (AFU_ORTHOLOGUE AFUA_1G05260)-RELATED"/>
    <property type="match status" value="1"/>
</dbReference>
<dbReference type="AlphaFoldDB" id="A0A2V1K387"/>
<evidence type="ECO:0000256" key="2">
    <source>
        <dbReference type="ARBA" id="ARBA00022801"/>
    </source>
</evidence>
<dbReference type="Pfam" id="PF00270">
    <property type="entry name" value="DEAD"/>
    <property type="match status" value="1"/>
</dbReference>
<name>A0A2V1K387_9BURK</name>
<dbReference type="Proteomes" id="UP000245212">
    <property type="component" value="Unassembled WGS sequence"/>
</dbReference>
<evidence type="ECO:0000256" key="1">
    <source>
        <dbReference type="ARBA" id="ARBA00022741"/>
    </source>
</evidence>
<keyword evidence="8" id="KW-1185">Reference proteome</keyword>
<sequence length="693" mass="77584">MNISQDEWQQLRSLSDTELKRRVFRILQTAAASIQEQGTEDPRLLEVVPRLAELFASKPELKDLREALSSLARATGLWNYIDKDVAATADLLVAETVTVPELDGVTLHREQVAALNDLLAGRNLILSAPTSFGKSLLIDALLASGKYSRVAIVLPTIALLDEFRRRLKRRFVERFELIMHPGDKPTEGSATIFLGTQERLINRTDLGKLDLTVVDEFYKLDPNRRDERSITLNAAVSKLLNRSNQFFFLGPNIDDVRFSGEGRWKFEFLRTRFSTVAVDTYDLGGVAEKEARLFDEIAEDRHWPALVFVSAPDKANRLASRAAEQMAISDGSADFAQWLSDNVGSGWSLVQTVRFGFGVHHGRLPRAIASQMVRMFNQKDLPVLFCTSTLIEGVNTAAKTVLIFDKSINRSDYDFFTYSNIKGRAGRLGEHHVGQVYLFNEPPQHELTAVAPTLFGDQDEAPDDYVVQLDEQETTKGTYTRVASLKIALGLDAAGLRLAAAVGLEAALALKQAVPKALGRRAALVWSGVPKYGEIFAVVEVICSVRRATEFGAFTPSQLTFLINALRLAPSMRHFLITYDGKYEGKPEAHDNVFKFLRACEYGLPQYFAVVEMFVKQHAQGADYSLFIQSISRWFKPEELKNLDEEGVPIQISERFHKGEDKDGLANKLLRLAREGSQHLTAFERKWILAALE</sequence>
<comment type="caution">
    <text evidence="7">The sequence shown here is derived from an EMBL/GenBank/DDBJ whole genome shotgun (WGS) entry which is preliminary data.</text>
</comment>
<dbReference type="SMART" id="SM00490">
    <property type="entry name" value="HELICc"/>
    <property type="match status" value="1"/>
</dbReference>
<proteinExistence type="predicted"/>
<feature type="domain" description="Helicase C-terminal" evidence="6">
    <location>
        <begin position="289"/>
        <end position="473"/>
    </location>
</feature>
<dbReference type="GO" id="GO:0016787">
    <property type="term" value="F:hydrolase activity"/>
    <property type="evidence" value="ECO:0007669"/>
    <property type="project" value="UniProtKB-KW"/>
</dbReference>
<dbReference type="InterPro" id="IPR027417">
    <property type="entry name" value="P-loop_NTPase"/>
</dbReference>
<protein>
    <recommendedName>
        <fullName evidence="9">DEAD/DEAH box helicase</fullName>
    </recommendedName>
</protein>
<organism evidence="7 8">
    <name type="scientific">Corticimicrobacter populi</name>
    <dbReference type="NCBI Taxonomy" id="2175229"/>
    <lineage>
        <taxon>Bacteria</taxon>
        <taxon>Pseudomonadati</taxon>
        <taxon>Pseudomonadota</taxon>
        <taxon>Betaproteobacteria</taxon>
        <taxon>Burkholderiales</taxon>
        <taxon>Alcaligenaceae</taxon>
        <taxon>Corticimicrobacter</taxon>
    </lineage>
</organism>
<dbReference type="InterPro" id="IPR050474">
    <property type="entry name" value="Hel308_SKI2-like"/>
</dbReference>
<evidence type="ECO:0000256" key="4">
    <source>
        <dbReference type="ARBA" id="ARBA00022840"/>
    </source>
</evidence>
<evidence type="ECO:0000313" key="7">
    <source>
        <dbReference type="EMBL" id="PWF24025.1"/>
    </source>
</evidence>
<reference evidence="8" key="1">
    <citation type="submission" date="2018-05" db="EMBL/GenBank/DDBJ databases">
        <authorList>
            <person name="Li Y."/>
        </authorList>
    </citation>
    <scope>NUCLEOTIDE SEQUENCE [LARGE SCALE GENOMIC DNA]</scope>
    <source>
        <strain evidence="8">3d-2-2</strain>
    </source>
</reference>
<keyword evidence="3" id="KW-0347">Helicase</keyword>
<evidence type="ECO:0000259" key="6">
    <source>
        <dbReference type="PROSITE" id="PS51194"/>
    </source>
</evidence>
<evidence type="ECO:0008006" key="9">
    <source>
        <dbReference type="Google" id="ProtNLM"/>
    </source>
</evidence>
<evidence type="ECO:0000313" key="8">
    <source>
        <dbReference type="Proteomes" id="UP000245212"/>
    </source>
</evidence>
<dbReference type="RefSeq" id="WP_094771177.1">
    <property type="nucleotide sequence ID" value="NZ_QETA01000002.1"/>
</dbReference>
<dbReference type="InterPro" id="IPR001650">
    <property type="entry name" value="Helicase_C-like"/>
</dbReference>
<dbReference type="PANTHER" id="PTHR47961:SF6">
    <property type="entry name" value="DNA-DIRECTED DNA POLYMERASE"/>
    <property type="match status" value="1"/>
</dbReference>
<keyword evidence="4" id="KW-0067">ATP-binding</keyword>
<gene>
    <name evidence="7" type="ORF">DD235_06800</name>
</gene>
<dbReference type="InterPro" id="IPR011545">
    <property type="entry name" value="DEAD/DEAH_box_helicase_dom"/>
</dbReference>
<accession>A0A2V1K387</accession>
<dbReference type="SUPFAM" id="SSF52540">
    <property type="entry name" value="P-loop containing nucleoside triphosphate hydrolases"/>
    <property type="match status" value="1"/>
</dbReference>
<dbReference type="Gene3D" id="3.40.50.300">
    <property type="entry name" value="P-loop containing nucleotide triphosphate hydrolases"/>
    <property type="match status" value="2"/>
</dbReference>
<dbReference type="PROSITE" id="PS51194">
    <property type="entry name" value="HELICASE_CTER"/>
    <property type="match status" value="1"/>
</dbReference>
<dbReference type="GO" id="GO:0005524">
    <property type="term" value="F:ATP binding"/>
    <property type="evidence" value="ECO:0007669"/>
    <property type="project" value="UniProtKB-KW"/>
</dbReference>